<protein>
    <submittedName>
        <fullName evidence="2">Uncharacterized protein</fullName>
    </submittedName>
</protein>
<dbReference type="Proteomes" id="UP001066276">
    <property type="component" value="Chromosome 1_1"/>
</dbReference>
<name>A0AAV7WMX1_PLEWA</name>
<proteinExistence type="predicted"/>
<evidence type="ECO:0000313" key="3">
    <source>
        <dbReference type="Proteomes" id="UP001066276"/>
    </source>
</evidence>
<dbReference type="AlphaFoldDB" id="A0AAV7WMX1"/>
<comment type="caution">
    <text evidence="2">The sequence shown here is derived from an EMBL/GenBank/DDBJ whole genome shotgun (WGS) entry which is preliminary data.</text>
</comment>
<feature type="compositionally biased region" description="Basic and acidic residues" evidence="1">
    <location>
        <begin position="11"/>
        <end position="22"/>
    </location>
</feature>
<gene>
    <name evidence="2" type="ORF">NDU88_003042</name>
</gene>
<accession>A0AAV7WMX1</accession>
<reference evidence="2" key="1">
    <citation type="journal article" date="2022" name="bioRxiv">
        <title>Sequencing and chromosome-scale assembly of the giantPleurodeles waltlgenome.</title>
        <authorList>
            <person name="Brown T."/>
            <person name="Elewa A."/>
            <person name="Iarovenko S."/>
            <person name="Subramanian E."/>
            <person name="Araus A.J."/>
            <person name="Petzold A."/>
            <person name="Susuki M."/>
            <person name="Suzuki K.-i.T."/>
            <person name="Hayashi T."/>
            <person name="Toyoda A."/>
            <person name="Oliveira C."/>
            <person name="Osipova E."/>
            <person name="Leigh N.D."/>
            <person name="Simon A."/>
            <person name="Yun M.H."/>
        </authorList>
    </citation>
    <scope>NUCLEOTIDE SEQUENCE</scope>
    <source>
        <strain evidence="2">20211129_DDA</strain>
        <tissue evidence="2">Liver</tissue>
    </source>
</reference>
<dbReference type="EMBL" id="JANPWB010000001">
    <property type="protein sequence ID" value="KAJ1215433.1"/>
    <property type="molecule type" value="Genomic_DNA"/>
</dbReference>
<keyword evidence="3" id="KW-1185">Reference proteome</keyword>
<feature type="compositionally biased region" description="Polar residues" evidence="1">
    <location>
        <begin position="49"/>
        <end position="63"/>
    </location>
</feature>
<evidence type="ECO:0000256" key="1">
    <source>
        <dbReference type="SAM" id="MobiDB-lite"/>
    </source>
</evidence>
<evidence type="ECO:0000313" key="2">
    <source>
        <dbReference type="EMBL" id="KAJ1215433.1"/>
    </source>
</evidence>
<organism evidence="2 3">
    <name type="scientific">Pleurodeles waltl</name>
    <name type="common">Iberian ribbed newt</name>
    <dbReference type="NCBI Taxonomy" id="8319"/>
    <lineage>
        <taxon>Eukaryota</taxon>
        <taxon>Metazoa</taxon>
        <taxon>Chordata</taxon>
        <taxon>Craniata</taxon>
        <taxon>Vertebrata</taxon>
        <taxon>Euteleostomi</taxon>
        <taxon>Amphibia</taxon>
        <taxon>Batrachia</taxon>
        <taxon>Caudata</taxon>
        <taxon>Salamandroidea</taxon>
        <taxon>Salamandridae</taxon>
        <taxon>Pleurodelinae</taxon>
        <taxon>Pleurodeles</taxon>
    </lineage>
</organism>
<feature type="region of interest" description="Disordered" evidence="1">
    <location>
        <begin position="1"/>
        <end position="84"/>
    </location>
</feature>
<sequence>MLSQKPARPLGSERSHVIEIGRTKSPYLTSPGPKRQGEMKNRRARSPNEKVSTAPSLKFTSLKATEHRKRTTLGSGPGGREKASTAKRGAILGVFSAIVNKVSVERSYIRNVPVVATPLEELW</sequence>